<gene>
    <name evidence="2" type="ORF">KHX94_11105</name>
</gene>
<name>A0ABX8DAZ2_9GAMM</name>
<feature type="signal peptide" evidence="1">
    <location>
        <begin position="1"/>
        <end position="21"/>
    </location>
</feature>
<sequence length="109" mass="11706">MWQLINVAVLALLILAAPAKAASLRDPTMPPVGMTSVNTTHSGTAESLVLNSIIQGATGAKAIINNQLYRQGARLQGTAIRYIGANEVLLADGRRLQLFKKITEPNKKR</sequence>
<reference evidence="2 3" key="1">
    <citation type="journal article" date="2012" name="Int. J. Syst. Evol. Microbiol.">
        <title>Shewanella dokdonensis sp. nov., isolated from seawater.</title>
        <authorList>
            <person name="Sung H.R."/>
            <person name="Yoon J.H."/>
            <person name="Ghim S.Y."/>
        </authorList>
    </citation>
    <scope>NUCLEOTIDE SEQUENCE [LARGE SCALE GENOMIC DNA]</scope>
    <source>
        <strain evidence="2 3">DSM 23626</strain>
    </source>
</reference>
<keyword evidence="1" id="KW-0732">Signal</keyword>
<protein>
    <submittedName>
        <fullName evidence="2">MSHA biogenesis protein MshK</fullName>
    </submittedName>
</protein>
<keyword evidence="3" id="KW-1185">Reference proteome</keyword>
<dbReference type="Proteomes" id="UP000676428">
    <property type="component" value="Chromosome"/>
</dbReference>
<evidence type="ECO:0000256" key="1">
    <source>
        <dbReference type="SAM" id="SignalP"/>
    </source>
</evidence>
<evidence type="ECO:0000313" key="3">
    <source>
        <dbReference type="Proteomes" id="UP000676428"/>
    </source>
</evidence>
<dbReference type="EMBL" id="CP074572">
    <property type="protein sequence ID" value="QVK22028.1"/>
    <property type="molecule type" value="Genomic_DNA"/>
</dbReference>
<organism evidence="2 3">
    <name type="scientific">Shewanella dokdonensis</name>
    <dbReference type="NCBI Taxonomy" id="712036"/>
    <lineage>
        <taxon>Bacteria</taxon>
        <taxon>Pseudomonadati</taxon>
        <taxon>Pseudomonadota</taxon>
        <taxon>Gammaproteobacteria</taxon>
        <taxon>Alteromonadales</taxon>
        <taxon>Shewanellaceae</taxon>
        <taxon>Shewanella</taxon>
    </lineage>
</organism>
<proteinExistence type="predicted"/>
<evidence type="ECO:0000313" key="2">
    <source>
        <dbReference type="EMBL" id="QVK22028.1"/>
    </source>
</evidence>
<dbReference type="RefSeq" id="WP_213680687.1">
    <property type="nucleotide sequence ID" value="NZ_CP074572.1"/>
</dbReference>
<feature type="chain" id="PRO_5047349144" evidence="1">
    <location>
        <begin position="22"/>
        <end position="109"/>
    </location>
</feature>
<accession>A0ABX8DAZ2</accession>